<evidence type="ECO:0000256" key="7">
    <source>
        <dbReference type="SAM" id="MobiDB-lite"/>
    </source>
</evidence>
<dbReference type="InterPro" id="IPR020422">
    <property type="entry name" value="TYR_PHOSPHATASE_DUAL_dom"/>
</dbReference>
<dbReference type="CDD" id="cd14515">
    <property type="entry name" value="DUSP3-like"/>
    <property type="match status" value="1"/>
</dbReference>
<evidence type="ECO:0000256" key="4">
    <source>
        <dbReference type="ARBA" id="ARBA00047761"/>
    </source>
</evidence>
<dbReference type="Proteomes" id="UP000695022">
    <property type="component" value="Unplaced"/>
</dbReference>
<keyword evidence="2 6" id="KW-0378">Hydrolase</keyword>
<evidence type="ECO:0000256" key="5">
    <source>
        <dbReference type="ARBA" id="ARBA00048336"/>
    </source>
</evidence>
<evidence type="ECO:0000313" key="10">
    <source>
        <dbReference type="Proteomes" id="UP000695022"/>
    </source>
</evidence>
<dbReference type="PANTHER" id="PTHR45682:SF1">
    <property type="entry name" value="DUAL SPECIFICITY PROTEIN PHOSPHATASE 3"/>
    <property type="match status" value="1"/>
</dbReference>
<dbReference type="RefSeq" id="XP_014667516.1">
    <property type="nucleotide sequence ID" value="XM_014812030.1"/>
</dbReference>
<feature type="region of interest" description="Disordered" evidence="7">
    <location>
        <begin position="1"/>
        <end position="25"/>
    </location>
</feature>
<keyword evidence="3 6" id="KW-0904">Protein phosphatase</keyword>
<dbReference type="PROSITE" id="PS50056">
    <property type="entry name" value="TYR_PHOSPHATASE_2"/>
    <property type="match status" value="1"/>
</dbReference>
<dbReference type="InterPro" id="IPR020405">
    <property type="entry name" value="Atypical_DUSP_subfamA"/>
</dbReference>
<evidence type="ECO:0000256" key="1">
    <source>
        <dbReference type="ARBA" id="ARBA00008601"/>
    </source>
</evidence>
<dbReference type="InterPro" id="IPR000340">
    <property type="entry name" value="Dual-sp_phosphatase_cat-dom"/>
</dbReference>
<dbReference type="PROSITE" id="PS50054">
    <property type="entry name" value="TYR_PHOSPHATASE_DUAL"/>
    <property type="match status" value="1"/>
</dbReference>
<evidence type="ECO:0000259" key="8">
    <source>
        <dbReference type="PROSITE" id="PS50054"/>
    </source>
</evidence>
<feature type="domain" description="Tyrosine-protein phosphatase" evidence="8">
    <location>
        <begin position="69"/>
        <end position="218"/>
    </location>
</feature>
<evidence type="ECO:0000313" key="11">
    <source>
        <dbReference type="RefSeq" id="XP_014667516.1"/>
    </source>
</evidence>
<dbReference type="SUPFAM" id="SSF52799">
    <property type="entry name" value="(Phosphotyrosine protein) phosphatases II"/>
    <property type="match status" value="1"/>
</dbReference>
<dbReference type="PROSITE" id="PS00383">
    <property type="entry name" value="TYR_PHOSPHATASE_1"/>
    <property type="match status" value="1"/>
</dbReference>
<dbReference type="SMART" id="SM00195">
    <property type="entry name" value="DSPc"/>
    <property type="match status" value="1"/>
</dbReference>
<comment type="catalytic activity">
    <reaction evidence="5 6">
        <text>O-phospho-L-threonyl-[protein] + H2O = L-threonyl-[protein] + phosphate</text>
        <dbReference type="Rhea" id="RHEA:47004"/>
        <dbReference type="Rhea" id="RHEA-COMP:11060"/>
        <dbReference type="Rhea" id="RHEA-COMP:11605"/>
        <dbReference type="ChEBI" id="CHEBI:15377"/>
        <dbReference type="ChEBI" id="CHEBI:30013"/>
        <dbReference type="ChEBI" id="CHEBI:43474"/>
        <dbReference type="ChEBI" id="CHEBI:61977"/>
        <dbReference type="EC" id="3.1.3.16"/>
    </reaction>
</comment>
<dbReference type="PANTHER" id="PTHR45682">
    <property type="entry name" value="AGAP008228-PA"/>
    <property type="match status" value="1"/>
</dbReference>
<sequence>MREKLKSSKPQSSPPTSQESSASSCKEAKYHKTTVDALKKIIYDVHPSRSLASKLFGPPQAMSFIVAHSFDEVYPNLFISDKLFVTNKELLKSVGITHVLNTAQGTRYAQVNTNQAYYTDLGITYYGIFAEDTSRYNLSVHFSECAYFIDSALKSGGKVVVHCYQGISRSATITAAFLLLKRGMSADKALRTLRKKREVFPNEGFIGQLCKLNNSLAAGVAHADAGSSQ</sequence>
<reference evidence="11" key="1">
    <citation type="submission" date="2025-08" db="UniProtKB">
        <authorList>
            <consortium name="RefSeq"/>
        </authorList>
    </citation>
    <scope>IDENTIFICATION</scope>
</reference>
<feature type="domain" description="Tyrosine specific protein phosphatases" evidence="9">
    <location>
        <begin position="140"/>
        <end position="197"/>
    </location>
</feature>
<dbReference type="InterPro" id="IPR016130">
    <property type="entry name" value="Tyr_Pase_AS"/>
</dbReference>
<dbReference type="EC" id="3.1.3.48" evidence="6"/>
<comment type="catalytic activity">
    <reaction evidence="4 6">
        <text>O-phospho-L-seryl-[protein] + H2O = L-seryl-[protein] + phosphate</text>
        <dbReference type="Rhea" id="RHEA:20629"/>
        <dbReference type="Rhea" id="RHEA-COMP:9863"/>
        <dbReference type="Rhea" id="RHEA-COMP:11604"/>
        <dbReference type="ChEBI" id="CHEBI:15377"/>
        <dbReference type="ChEBI" id="CHEBI:29999"/>
        <dbReference type="ChEBI" id="CHEBI:43474"/>
        <dbReference type="ChEBI" id="CHEBI:83421"/>
        <dbReference type="EC" id="3.1.3.16"/>
    </reaction>
</comment>
<evidence type="ECO:0000259" key="9">
    <source>
        <dbReference type="PROSITE" id="PS50056"/>
    </source>
</evidence>
<name>A0ABM1E5P5_PRICU</name>
<dbReference type="GeneID" id="106809080"/>
<feature type="compositionally biased region" description="Low complexity" evidence="7">
    <location>
        <begin position="8"/>
        <end position="24"/>
    </location>
</feature>
<dbReference type="Pfam" id="PF00782">
    <property type="entry name" value="DSPc"/>
    <property type="match status" value="1"/>
</dbReference>
<dbReference type="PRINTS" id="PR01909">
    <property type="entry name" value="ADSPHPHTASEA"/>
</dbReference>
<comment type="function">
    <text evidence="6">Dual specificity phosphatase able to dephosphorylate phosphotyrosine, phosphoserine and phosphothreonine residues, with a preference for phosphotyrosine as a substrate.</text>
</comment>
<dbReference type="InterPro" id="IPR029021">
    <property type="entry name" value="Prot-tyrosine_phosphatase-like"/>
</dbReference>
<dbReference type="Gene3D" id="3.90.190.10">
    <property type="entry name" value="Protein tyrosine phosphatase superfamily"/>
    <property type="match status" value="1"/>
</dbReference>
<comment type="catalytic activity">
    <reaction evidence="6">
        <text>O-phospho-L-tyrosyl-[protein] + H2O = L-tyrosyl-[protein] + phosphate</text>
        <dbReference type="Rhea" id="RHEA:10684"/>
        <dbReference type="Rhea" id="RHEA-COMP:10136"/>
        <dbReference type="Rhea" id="RHEA-COMP:20101"/>
        <dbReference type="ChEBI" id="CHEBI:15377"/>
        <dbReference type="ChEBI" id="CHEBI:43474"/>
        <dbReference type="ChEBI" id="CHEBI:46858"/>
        <dbReference type="ChEBI" id="CHEBI:61978"/>
        <dbReference type="EC" id="3.1.3.48"/>
    </reaction>
</comment>
<comment type="similarity">
    <text evidence="1 6">Belongs to the protein-tyrosine phosphatase family. Non-receptor class dual specificity subfamily.</text>
</comment>
<dbReference type="InterPro" id="IPR000387">
    <property type="entry name" value="Tyr_Pase_dom"/>
</dbReference>
<protein>
    <recommendedName>
        <fullName evidence="6">Dual specificity protein phosphatase</fullName>
        <ecNumber evidence="6">3.1.3.16</ecNumber>
        <ecNumber evidence="6">3.1.3.48</ecNumber>
    </recommendedName>
</protein>
<gene>
    <name evidence="11" type="primary">LOC106809080</name>
</gene>
<dbReference type="EC" id="3.1.3.16" evidence="6"/>
<keyword evidence="10" id="KW-1185">Reference proteome</keyword>
<organism evidence="10 11">
    <name type="scientific">Priapulus caudatus</name>
    <name type="common">Priapulid worm</name>
    <dbReference type="NCBI Taxonomy" id="37621"/>
    <lineage>
        <taxon>Eukaryota</taxon>
        <taxon>Metazoa</taxon>
        <taxon>Ecdysozoa</taxon>
        <taxon>Scalidophora</taxon>
        <taxon>Priapulida</taxon>
        <taxon>Priapulimorpha</taxon>
        <taxon>Priapulimorphida</taxon>
        <taxon>Priapulidae</taxon>
        <taxon>Priapulus</taxon>
    </lineage>
</organism>
<accession>A0ABM1E5P5</accession>
<dbReference type="PRINTS" id="PR01908">
    <property type="entry name" value="ADSPHPHTASE"/>
</dbReference>
<evidence type="ECO:0000256" key="6">
    <source>
        <dbReference type="RuleBase" id="RU366038"/>
    </source>
</evidence>
<evidence type="ECO:0000256" key="2">
    <source>
        <dbReference type="ARBA" id="ARBA00022801"/>
    </source>
</evidence>
<evidence type="ECO:0000256" key="3">
    <source>
        <dbReference type="ARBA" id="ARBA00022912"/>
    </source>
</evidence>
<proteinExistence type="inferred from homology"/>